<dbReference type="SUPFAM" id="SSF56112">
    <property type="entry name" value="Protein kinase-like (PK-like)"/>
    <property type="match status" value="1"/>
</dbReference>
<dbReference type="GeneID" id="87813068"/>
<comment type="catalytic activity">
    <reaction evidence="7">
        <text>L-threonyl-[protein] + ATP = O-phospho-L-threonyl-[protein] + ADP + H(+)</text>
        <dbReference type="Rhea" id="RHEA:46608"/>
        <dbReference type="Rhea" id="RHEA-COMP:11060"/>
        <dbReference type="Rhea" id="RHEA-COMP:11605"/>
        <dbReference type="ChEBI" id="CHEBI:15378"/>
        <dbReference type="ChEBI" id="CHEBI:30013"/>
        <dbReference type="ChEBI" id="CHEBI:30616"/>
        <dbReference type="ChEBI" id="CHEBI:61977"/>
        <dbReference type="ChEBI" id="CHEBI:456216"/>
        <dbReference type="EC" id="2.7.11.1"/>
    </reaction>
</comment>
<evidence type="ECO:0000256" key="4">
    <source>
        <dbReference type="ARBA" id="ARBA00022741"/>
    </source>
</evidence>
<dbReference type="GO" id="GO:0005737">
    <property type="term" value="C:cytoplasm"/>
    <property type="evidence" value="ECO:0007669"/>
    <property type="project" value="TreeGrafter"/>
</dbReference>
<dbReference type="AlphaFoldDB" id="A0AAN6V7B7"/>
<dbReference type="SMART" id="SM00220">
    <property type="entry name" value="S_TKc"/>
    <property type="match status" value="1"/>
</dbReference>
<keyword evidence="11" id="KW-1185">Reference proteome</keyword>
<dbReference type="PROSITE" id="PS50011">
    <property type="entry name" value="PROTEIN_KINASE_DOM"/>
    <property type="match status" value="1"/>
</dbReference>
<dbReference type="PANTHER" id="PTHR47634:SF9">
    <property type="entry name" value="PROTEIN KINASE DOMAIN-CONTAINING PROTEIN-RELATED"/>
    <property type="match status" value="1"/>
</dbReference>
<dbReference type="GO" id="GO:0050684">
    <property type="term" value="P:regulation of mRNA processing"/>
    <property type="evidence" value="ECO:0007669"/>
    <property type="project" value="TreeGrafter"/>
</dbReference>
<dbReference type="InterPro" id="IPR011009">
    <property type="entry name" value="Kinase-like_dom_sf"/>
</dbReference>
<dbReference type="Pfam" id="PF00069">
    <property type="entry name" value="Pkinase"/>
    <property type="match status" value="1"/>
</dbReference>
<dbReference type="GO" id="GO:0000245">
    <property type="term" value="P:spliceosomal complex assembly"/>
    <property type="evidence" value="ECO:0007669"/>
    <property type="project" value="TreeGrafter"/>
</dbReference>
<sequence>MASLMNWAGGLLRRAPQAPLRFPTTGFEVIPVTQRLEEEMFDEFRAGDFYPVNIGDIFTSHKYQVVGKLGFGSTSTVWLARNLQSVFHPFLNKTGPRLCHFEDLRTGYHYLRTALDTFPIERSGGEHQCLVQKPMWDSWKDLLRRNPSGRFSDVLLKGGLQHLLRALDYLHTQCKLVIRVNIKADNILHAIADPEILANFVKEEMEAPSPRKVVNGAPVYLSRRLGLPNEWGKIILSDFGCVVDGDIKRNHNAQPDVYRSPEIMLQAPWSYPADIWNVGAMTWDVFQCRHLFYGQDPSGRGYMTRAHLAEIIGLLGPPPADLIKRGVRSKEFFSEDGQWIADVPILKGSSLGKAEHYLKGRNKAMFLKFVRGMLAWRPEDRKTAAELL</sequence>
<dbReference type="GO" id="GO:0005524">
    <property type="term" value="F:ATP binding"/>
    <property type="evidence" value="ECO:0007669"/>
    <property type="project" value="UniProtKB-KW"/>
</dbReference>
<dbReference type="Gene3D" id="1.10.510.10">
    <property type="entry name" value="Transferase(Phosphotransferase) domain 1"/>
    <property type="match status" value="1"/>
</dbReference>
<keyword evidence="4" id="KW-0547">Nucleotide-binding</keyword>
<gene>
    <name evidence="10" type="ORF">C8A04DRAFT_10065</name>
</gene>
<evidence type="ECO:0000256" key="8">
    <source>
        <dbReference type="ARBA" id="ARBA00048679"/>
    </source>
</evidence>
<evidence type="ECO:0000256" key="5">
    <source>
        <dbReference type="ARBA" id="ARBA00022777"/>
    </source>
</evidence>
<reference evidence="10" key="2">
    <citation type="submission" date="2023-05" db="EMBL/GenBank/DDBJ databases">
        <authorList>
            <consortium name="Lawrence Berkeley National Laboratory"/>
            <person name="Steindorff A."/>
            <person name="Hensen N."/>
            <person name="Bonometti L."/>
            <person name="Westerberg I."/>
            <person name="Brannstrom I.O."/>
            <person name="Guillou S."/>
            <person name="Cros-Aarteil S."/>
            <person name="Calhoun S."/>
            <person name="Haridas S."/>
            <person name="Kuo A."/>
            <person name="Mondo S."/>
            <person name="Pangilinan J."/>
            <person name="Riley R."/>
            <person name="Labutti K."/>
            <person name="Andreopoulos B."/>
            <person name="Lipzen A."/>
            <person name="Chen C."/>
            <person name="Yanf M."/>
            <person name="Daum C."/>
            <person name="Ng V."/>
            <person name="Clum A."/>
            <person name="Ohm R."/>
            <person name="Martin F."/>
            <person name="Silar P."/>
            <person name="Natvig D."/>
            <person name="Lalanne C."/>
            <person name="Gautier V."/>
            <person name="Ament-Velasquez S.L."/>
            <person name="Kruys A."/>
            <person name="Hutchinson M.I."/>
            <person name="Powell A.J."/>
            <person name="Barry K."/>
            <person name="Miller A.N."/>
            <person name="Grigoriev I.V."/>
            <person name="Debuchy R."/>
            <person name="Gladieux P."/>
            <person name="Thoren M.H."/>
            <person name="Johannesson H."/>
        </authorList>
    </citation>
    <scope>NUCLEOTIDE SEQUENCE</scope>
    <source>
        <strain evidence="10">CBS 141.50</strain>
    </source>
</reference>
<keyword evidence="3" id="KW-0808">Transferase</keyword>
<dbReference type="EC" id="2.7.11.1" evidence="1"/>
<evidence type="ECO:0000256" key="2">
    <source>
        <dbReference type="ARBA" id="ARBA00022527"/>
    </source>
</evidence>
<feature type="domain" description="Protein kinase" evidence="9">
    <location>
        <begin position="63"/>
        <end position="388"/>
    </location>
</feature>
<evidence type="ECO:0000256" key="1">
    <source>
        <dbReference type="ARBA" id="ARBA00012513"/>
    </source>
</evidence>
<dbReference type="RefSeq" id="XP_062639496.1">
    <property type="nucleotide sequence ID" value="XM_062776455.1"/>
</dbReference>
<dbReference type="EMBL" id="MU853563">
    <property type="protein sequence ID" value="KAK4146125.1"/>
    <property type="molecule type" value="Genomic_DNA"/>
</dbReference>
<keyword evidence="6" id="KW-0067">ATP-binding</keyword>
<keyword evidence="5 10" id="KW-0418">Kinase</keyword>
<dbReference type="Gene3D" id="3.30.200.20">
    <property type="entry name" value="Phosphorylase Kinase, domain 1"/>
    <property type="match status" value="2"/>
</dbReference>
<dbReference type="InterPro" id="IPR051334">
    <property type="entry name" value="SRPK"/>
</dbReference>
<dbReference type="GO" id="GO:0004674">
    <property type="term" value="F:protein serine/threonine kinase activity"/>
    <property type="evidence" value="ECO:0007669"/>
    <property type="project" value="UniProtKB-KW"/>
</dbReference>
<reference evidence="10" key="1">
    <citation type="journal article" date="2023" name="Mol. Phylogenet. Evol.">
        <title>Genome-scale phylogeny and comparative genomics of the fungal order Sordariales.</title>
        <authorList>
            <person name="Hensen N."/>
            <person name="Bonometti L."/>
            <person name="Westerberg I."/>
            <person name="Brannstrom I.O."/>
            <person name="Guillou S."/>
            <person name="Cros-Aarteil S."/>
            <person name="Calhoun S."/>
            <person name="Haridas S."/>
            <person name="Kuo A."/>
            <person name="Mondo S."/>
            <person name="Pangilinan J."/>
            <person name="Riley R."/>
            <person name="LaButti K."/>
            <person name="Andreopoulos B."/>
            <person name="Lipzen A."/>
            <person name="Chen C."/>
            <person name="Yan M."/>
            <person name="Daum C."/>
            <person name="Ng V."/>
            <person name="Clum A."/>
            <person name="Steindorff A."/>
            <person name="Ohm R.A."/>
            <person name="Martin F."/>
            <person name="Silar P."/>
            <person name="Natvig D.O."/>
            <person name="Lalanne C."/>
            <person name="Gautier V."/>
            <person name="Ament-Velasquez S.L."/>
            <person name="Kruys A."/>
            <person name="Hutchinson M.I."/>
            <person name="Powell A.J."/>
            <person name="Barry K."/>
            <person name="Miller A.N."/>
            <person name="Grigoriev I.V."/>
            <person name="Debuchy R."/>
            <person name="Gladieux P."/>
            <person name="Hiltunen Thoren M."/>
            <person name="Johannesson H."/>
        </authorList>
    </citation>
    <scope>NUCLEOTIDE SEQUENCE</scope>
    <source>
        <strain evidence="10">CBS 141.50</strain>
    </source>
</reference>
<proteinExistence type="predicted"/>
<evidence type="ECO:0000256" key="7">
    <source>
        <dbReference type="ARBA" id="ARBA00047899"/>
    </source>
</evidence>
<evidence type="ECO:0000313" key="10">
    <source>
        <dbReference type="EMBL" id="KAK4146125.1"/>
    </source>
</evidence>
<keyword evidence="2" id="KW-0723">Serine/threonine-protein kinase</keyword>
<dbReference type="PANTHER" id="PTHR47634">
    <property type="entry name" value="PROTEIN KINASE DOMAIN-CONTAINING PROTEIN-RELATED"/>
    <property type="match status" value="1"/>
</dbReference>
<evidence type="ECO:0000256" key="3">
    <source>
        <dbReference type="ARBA" id="ARBA00022679"/>
    </source>
</evidence>
<dbReference type="Proteomes" id="UP001302676">
    <property type="component" value="Unassembled WGS sequence"/>
</dbReference>
<organism evidence="10 11">
    <name type="scientific">Dichotomopilus funicola</name>
    <dbReference type="NCBI Taxonomy" id="1934379"/>
    <lineage>
        <taxon>Eukaryota</taxon>
        <taxon>Fungi</taxon>
        <taxon>Dikarya</taxon>
        <taxon>Ascomycota</taxon>
        <taxon>Pezizomycotina</taxon>
        <taxon>Sordariomycetes</taxon>
        <taxon>Sordariomycetidae</taxon>
        <taxon>Sordariales</taxon>
        <taxon>Chaetomiaceae</taxon>
        <taxon>Dichotomopilus</taxon>
    </lineage>
</organism>
<dbReference type="InterPro" id="IPR000719">
    <property type="entry name" value="Prot_kinase_dom"/>
</dbReference>
<evidence type="ECO:0000256" key="6">
    <source>
        <dbReference type="ARBA" id="ARBA00022840"/>
    </source>
</evidence>
<dbReference type="GO" id="GO:0005634">
    <property type="term" value="C:nucleus"/>
    <property type="evidence" value="ECO:0007669"/>
    <property type="project" value="TreeGrafter"/>
</dbReference>
<evidence type="ECO:0000313" key="11">
    <source>
        <dbReference type="Proteomes" id="UP001302676"/>
    </source>
</evidence>
<comment type="caution">
    <text evidence="10">The sequence shown here is derived from an EMBL/GenBank/DDBJ whole genome shotgun (WGS) entry which is preliminary data.</text>
</comment>
<protein>
    <recommendedName>
        <fullName evidence="1">non-specific serine/threonine protein kinase</fullName>
        <ecNumber evidence="1">2.7.11.1</ecNumber>
    </recommendedName>
</protein>
<evidence type="ECO:0000259" key="9">
    <source>
        <dbReference type="PROSITE" id="PS50011"/>
    </source>
</evidence>
<comment type="catalytic activity">
    <reaction evidence="8">
        <text>L-seryl-[protein] + ATP = O-phospho-L-seryl-[protein] + ADP + H(+)</text>
        <dbReference type="Rhea" id="RHEA:17989"/>
        <dbReference type="Rhea" id="RHEA-COMP:9863"/>
        <dbReference type="Rhea" id="RHEA-COMP:11604"/>
        <dbReference type="ChEBI" id="CHEBI:15378"/>
        <dbReference type="ChEBI" id="CHEBI:29999"/>
        <dbReference type="ChEBI" id="CHEBI:30616"/>
        <dbReference type="ChEBI" id="CHEBI:83421"/>
        <dbReference type="ChEBI" id="CHEBI:456216"/>
        <dbReference type="EC" id="2.7.11.1"/>
    </reaction>
</comment>
<accession>A0AAN6V7B7</accession>
<name>A0AAN6V7B7_9PEZI</name>